<evidence type="ECO:0000256" key="2">
    <source>
        <dbReference type="ARBA" id="ARBA00023128"/>
    </source>
</evidence>
<evidence type="ECO:0000259" key="5">
    <source>
        <dbReference type="Pfam" id="PF05347"/>
    </source>
</evidence>
<evidence type="ECO:0000313" key="7">
    <source>
        <dbReference type="Proteomes" id="UP001316803"/>
    </source>
</evidence>
<reference evidence="6 7" key="1">
    <citation type="submission" date="2022-12" db="EMBL/GenBank/DDBJ databases">
        <title>Genomic features and morphological characterization of a novel Knufia sp. strain isolated from spacecraft assembly facility.</title>
        <authorList>
            <person name="Teixeira M."/>
            <person name="Chander A.M."/>
            <person name="Stajich J.E."/>
            <person name="Venkateswaran K."/>
        </authorList>
    </citation>
    <scope>NUCLEOTIDE SEQUENCE [LARGE SCALE GENOMIC DNA]</scope>
    <source>
        <strain evidence="6 7">FJI-L2-BK-P2</strain>
    </source>
</reference>
<dbReference type="EMBL" id="JAKLMC020000019">
    <property type="protein sequence ID" value="KAK5951605.1"/>
    <property type="molecule type" value="Genomic_DNA"/>
</dbReference>
<keyword evidence="2" id="KW-0496">Mitochondrion</keyword>
<comment type="similarity">
    <text evidence="4">Belongs to the complex I LYR family. SDHAF1 subfamily.</text>
</comment>
<dbReference type="CDD" id="cd20268">
    <property type="entry name" value="Complex1_LYR_SDHAF1_LYRM8"/>
    <property type="match status" value="1"/>
</dbReference>
<feature type="domain" description="Complex 1 LYR protein" evidence="5">
    <location>
        <begin position="7"/>
        <end position="64"/>
    </location>
</feature>
<dbReference type="Proteomes" id="UP001316803">
    <property type="component" value="Unassembled WGS sequence"/>
</dbReference>
<gene>
    <name evidence="6" type="ORF">OHC33_007283</name>
</gene>
<organism evidence="6 7">
    <name type="scientific">Knufia fluminis</name>
    <dbReference type="NCBI Taxonomy" id="191047"/>
    <lineage>
        <taxon>Eukaryota</taxon>
        <taxon>Fungi</taxon>
        <taxon>Dikarya</taxon>
        <taxon>Ascomycota</taxon>
        <taxon>Pezizomycotina</taxon>
        <taxon>Eurotiomycetes</taxon>
        <taxon>Chaetothyriomycetidae</taxon>
        <taxon>Chaetothyriales</taxon>
        <taxon>Trichomeriaceae</taxon>
        <taxon>Knufia</taxon>
    </lineage>
</organism>
<evidence type="ECO:0000256" key="3">
    <source>
        <dbReference type="ARBA" id="ARBA00023186"/>
    </source>
</evidence>
<dbReference type="InterPro" id="IPR045295">
    <property type="entry name" value="Complex1_LYR_SDHAF1_LYRM8"/>
</dbReference>
<name>A0AAN8I6H2_9EURO</name>
<dbReference type="PANTHER" id="PTHR13675:SF1">
    <property type="entry name" value="SUCCINATE DEHYDROGENASE ASSEMBLY FACTOR 1, MITOCHONDRIAL"/>
    <property type="match status" value="1"/>
</dbReference>
<proteinExistence type="inferred from homology"/>
<accession>A0AAN8I6H2</accession>
<evidence type="ECO:0000256" key="1">
    <source>
        <dbReference type="ARBA" id="ARBA00004305"/>
    </source>
</evidence>
<dbReference type="AlphaFoldDB" id="A0AAN8I6H2"/>
<evidence type="ECO:0000256" key="4">
    <source>
        <dbReference type="ARBA" id="ARBA00025715"/>
    </source>
</evidence>
<protein>
    <recommendedName>
        <fullName evidence="5">Complex 1 LYR protein domain-containing protein</fullName>
    </recommendedName>
</protein>
<comment type="caution">
    <text evidence="6">The sequence shown here is derived from an EMBL/GenBank/DDBJ whole genome shotgun (WGS) entry which is preliminary data.</text>
</comment>
<comment type="subcellular location">
    <subcellularLocation>
        <location evidence="1">Mitochondrion matrix</location>
    </subcellularLocation>
</comment>
<dbReference type="InterPro" id="IPR008011">
    <property type="entry name" value="Complex1_LYR_dom"/>
</dbReference>
<evidence type="ECO:0000313" key="6">
    <source>
        <dbReference type="EMBL" id="KAK5951605.1"/>
    </source>
</evidence>
<keyword evidence="7" id="KW-1185">Reference proteome</keyword>
<dbReference type="Pfam" id="PF05347">
    <property type="entry name" value="Complex1_LYR"/>
    <property type="match status" value="1"/>
</dbReference>
<dbReference type="PANTHER" id="PTHR13675">
    <property type="entry name" value="LYR MOTIF-CONTAINING PROTEIN 2"/>
    <property type="match status" value="1"/>
</dbReference>
<dbReference type="GO" id="GO:0005759">
    <property type="term" value="C:mitochondrial matrix"/>
    <property type="evidence" value="ECO:0007669"/>
    <property type="project" value="UniProtKB-SubCell"/>
</dbReference>
<sequence length="75" mass="8890">MTIRGSIFSLYRRCLRAARTKPAETRPNFERVIRNEFRKNQHAVSRKDFGTIEYMLRMGERKLETYGAGSVRDIH</sequence>
<keyword evidence="3" id="KW-0143">Chaperone</keyword>
<dbReference type="GO" id="GO:0034553">
    <property type="term" value="P:mitochondrial respiratory chain complex II assembly"/>
    <property type="evidence" value="ECO:0007669"/>
    <property type="project" value="InterPro"/>
</dbReference>